<dbReference type="InterPro" id="IPR029044">
    <property type="entry name" value="Nucleotide-diphossugar_trans"/>
</dbReference>
<keyword evidence="1" id="KW-0472">Membrane</keyword>
<dbReference type="Pfam" id="PF00535">
    <property type="entry name" value="Glycos_transf_2"/>
    <property type="match status" value="1"/>
</dbReference>
<dbReference type="RefSeq" id="WP_118304600.1">
    <property type="nucleotide sequence ID" value="NZ_CP043839.1"/>
</dbReference>
<evidence type="ECO:0000256" key="1">
    <source>
        <dbReference type="SAM" id="Phobius"/>
    </source>
</evidence>
<organism evidence="3 5">
    <name type="scientific">Butyricimonas paravirosa</name>
    <dbReference type="NCBI Taxonomy" id="1472417"/>
    <lineage>
        <taxon>Bacteria</taxon>
        <taxon>Pseudomonadati</taxon>
        <taxon>Bacteroidota</taxon>
        <taxon>Bacteroidia</taxon>
        <taxon>Bacteroidales</taxon>
        <taxon>Odoribacteraceae</taxon>
        <taxon>Butyricimonas</taxon>
    </lineage>
</organism>
<reference evidence="3 5" key="2">
    <citation type="submission" date="2020-03" db="EMBL/GenBank/DDBJ databases">
        <title>Genomic Encyclopedia of Type Strains, Phase IV (KMG-IV): sequencing the most valuable type-strain genomes for metagenomic binning, comparative biology and taxonomic classification.</title>
        <authorList>
            <person name="Goeker M."/>
        </authorList>
    </citation>
    <scope>NUCLEOTIDE SEQUENCE [LARGE SCALE GENOMIC DNA]</scope>
    <source>
        <strain evidence="3 5">DSM 105722</strain>
    </source>
</reference>
<dbReference type="Gene3D" id="3.90.550.10">
    <property type="entry name" value="Spore Coat Polysaccharide Biosynthesis Protein SpsA, Chain A"/>
    <property type="match status" value="1"/>
</dbReference>
<evidence type="ECO:0000313" key="5">
    <source>
        <dbReference type="Proteomes" id="UP000576368"/>
    </source>
</evidence>
<keyword evidence="6" id="KW-1185">Reference proteome</keyword>
<dbReference type="SUPFAM" id="SSF53448">
    <property type="entry name" value="Nucleotide-diphospho-sugar transferases"/>
    <property type="match status" value="1"/>
</dbReference>
<dbReference type="EMBL" id="JAATLI010000001">
    <property type="protein sequence ID" value="NJC16607.1"/>
    <property type="molecule type" value="Genomic_DNA"/>
</dbReference>
<evidence type="ECO:0000313" key="4">
    <source>
        <dbReference type="EMBL" id="WOF12906.1"/>
    </source>
</evidence>
<gene>
    <name evidence="4" type="ORF">F1644_11835</name>
    <name evidence="3" type="ORF">GGR15_000209</name>
</gene>
<dbReference type="GeneID" id="86891994"/>
<dbReference type="InterPro" id="IPR001173">
    <property type="entry name" value="Glyco_trans_2-like"/>
</dbReference>
<proteinExistence type="predicted"/>
<evidence type="ECO:0000313" key="6">
    <source>
        <dbReference type="Proteomes" id="UP001302374"/>
    </source>
</evidence>
<dbReference type="Proteomes" id="UP000576368">
    <property type="component" value="Unassembled WGS sequence"/>
</dbReference>
<name>A0A7X5YBQ3_9BACT</name>
<reference evidence="4 6" key="1">
    <citation type="submission" date="2019-09" db="EMBL/GenBank/DDBJ databases">
        <title>Butyricimonas paravirosa DSM 105722 (=214-4 = JCM 18677 = CCUG 65563).</title>
        <authorList>
            <person name="Le Roy T."/>
            <person name="Cani P.D."/>
        </authorList>
    </citation>
    <scope>NUCLEOTIDE SEQUENCE [LARGE SCALE GENOMIC DNA]</scope>
    <source>
        <strain evidence="4 6">DSM 105722</strain>
    </source>
</reference>
<dbReference type="EMBL" id="CP043839">
    <property type="protein sequence ID" value="WOF12906.1"/>
    <property type="molecule type" value="Genomic_DNA"/>
</dbReference>
<accession>A0A7X5YBQ3</accession>
<feature type="transmembrane region" description="Helical" evidence="1">
    <location>
        <begin position="263"/>
        <end position="280"/>
    </location>
</feature>
<evidence type="ECO:0000259" key="2">
    <source>
        <dbReference type="Pfam" id="PF00535"/>
    </source>
</evidence>
<dbReference type="Proteomes" id="UP001302374">
    <property type="component" value="Chromosome"/>
</dbReference>
<sequence length="310" mass="36610">MMKYKINVLIITYNQEGVIGRALESVLIQKEWGLNQIIVCDDCSTDNNWEVISRYVEMYPNIITAYKNTSNLGIYGNCEKLVSLRGNADLFYILSGDDALCDGLFRHVHLLIEKKHIDVQNKAISLYFDWKVVTPKGKMIVFRNDKIEKGRDPFRLRYRLLIYNRSTFINSKVINQFKPVPLDKGITLSEDLFEFQYQQYSEESYYYSYVGSMYYSQLGISTKMRTKKNIEENIYKWEFFLKTFDLNKKDVAYTRMKLCLLRYSVKPTLIMFLNVLLYFIKSLDVKLGIDLKNIYFLLRSLIKSPFLSCK</sequence>
<keyword evidence="3" id="KW-0808">Transferase</keyword>
<protein>
    <submittedName>
        <fullName evidence="3 4">Glycosyltransferase</fullName>
    </submittedName>
</protein>
<dbReference type="AlphaFoldDB" id="A0A7X5YBQ3"/>
<keyword evidence="1" id="KW-0812">Transmembrane</keyword>
<keyword evidence="1" id="KW-1133">Transmembrane helix</keyword>
<dbReference type="GO" id="GO:0016740">
    <property type="term" value="F:transferase activity"/>
    <property type="evidence" value="ECO:0007669"/>
    <property type="project" value="UniProtKB-KW"/>
</dbReference>
<feature type="domain" description="Glycosyltransferase 2-like" evidence="2">
    <location>
        <begin position="8"/>
        <end position="105"/>
    </location>
</feature>
<evidence type="ECO:0000313" key="3">
    <source>
        <dbReference type="EMBL" id="NJC16607.1"/>
    </source>
</evidence>